<feature type="signal peptide" evidence="1">
    <location>
        <begin position="1"/>
        <end position="18"/>
    </location>
</feature>
<evidence type="ECO:0000313" key="4">
    <source>
        <dbReference type="Proteomes" id="UP000199470"/>
    </source>
</evidence>
<feature type="chain" id="PRO_5011722288" evidence="1">
    <location>
        <begin position="19"/>
        <end position="305"/>
    </location>
</feature>
<sequence>MKNLYASILLMCGCNAWAVDGGPLRDVEIGFAMRAGESAVHCAGPAVRLGVAATPARLRDARLYVHNVRLLARDGAEAPLQLEQNEWQYLNVALLDFEDGAATCEGTAAVNTAVRGKVAAGDFVGLAFDLGVPVSAPGPAGAAVPLNHSNSETAPAPLDIAAMGWSWQAGRKFIKLELLPEGGVKRKNDTTKVWTIHLGSTACVGNPTDNDTVKCGNPNRRTVRFERFEQARDLVLLDLARLLEYSDIGRDEGGAAGCMSWPADPECGPVFRQLGLPLRPGEGRGGAGQSAADQALPAAFRRVAK</sequence>
<dbReference type="InterPro" id="IPR023977">
    <property type="entry name" value="MbnP-like"/>
</dbReference>
<accession>A0A1I4LEZ0</accession>
<organism evidence="3 4">
    <name type="scientific">Rugamonas rubra</name>
    <dbReference type="NCBI Taxonomy" id="758825"/>
    <lineage>
        <taxon>Bacteria</taxon>
        <taxon>Pseudomonadati</taxon>
        <taxon>Pseudomonadota</taxon>
        <taxon>Betaproteobacteria</taxon>
        <taxon>Burkholderiales</taxon>
        <taxon>Oxalobacteraceae</taxon>
        <taxon>Telluria group</taxon>
        <taxon>Rugamonas</taxon>
    </lineage>
</organism>
<evidence type="ECO:0000256" key="1">
    <source>
        <dbReference type="SAM" id="SignalP"/>
    </source>
</evidence>
<dbReference type="STRING" id="758825.SAMN02982985_01922"/>
<dbReference type="EMBL" id="FOTW01000009">
    <property type="protein sequence ID" value="SFL89648.1"/>
    <property type="molecule type" value="Genomic_DNA"/>
</dbReference>
<dbReference type="OrthoDB" id="64245at2"/>
<feature type="domain" description="Copper-binding protein MbnP-like" evidence="2">
    <location>
        <begin position="26"/>
        <end position="259"/>
    </location>
</feature>
<name>A0A1I4LEZ0_9BURK</name>
<evidence type="ECO:0000313" key="3">
    <source>
        <dbReference type="EMBL" id="SFL89648.1"/>
    </source>
</evidence>
<keyword evidence="1" id="KW-0732">Signal</keyword>
<reference evidence="3 4" key="1">
    <citation type="submission" date="2016-10" db="EMBL/GenBank/DDBJ databases">
        <authorList>
            <person name="de Groot N.N."/>
        </authorList>
    </citation>
    <scope>NUCLEOTIDE SEQUENCE [LARGE SCALE GENOMIC DNA]</scope>
    <source>
        <strain evidence="3 4">ATCC 43154</strain>
    </source>
</reference>
<dbReference type="NCBIfam" id="TIGR04052">
    <property type="entry name" value="MbnP_like_WxW"/>
    <property type="match status" value="1"/>
</dbReference>
<dbReference type="AlphaFoldDB" id="A0A1I4LEZ0"/>
<dbReference type="Pfam" id="PF20243">
    <property type="entry name" value="MbnP"/>
    <property type="match status" value="1"/>
</dbReference>
<evidence type="ECO:0000259" key="2">
    <source>
        <dbReference type="Pfam" id="PF20243"/>
    </source>
</evidence>
<proteinExistence type="predicted"/>
<dbReference type="InterPro" id="IPR046863">
    <property type="entry name" value="MbnP-like_dom"/>
</dbReference>
<protein>
    <submittedName>
        <fullName evidence="3">Methanobactin biosynthesis cassette protein MbnP</fullName>
    </submittedName>
</protein>
<dbReference type="Proteomes" id="UP000199470">
    <property type="component" value="Unassembled WGS sequence"/>
</dbReference>
<dbReference type="RefSeq" id="WP_093386888.1">
    <property type="nucleotide sequence ID" value="NZ_FOTW01000009.1"/>
</dbReference>
<gene>
    <name evidence="3" type="ORF">SAMN02982985_01922</name>
</gene>
<keyword evidence="4" id="KW-1185">Reference proteome</keyword>